<evidence type="ECO:0000313" key="3">
    <source>
        <dbReference type="Proteomes" id="UP000593802"/>
    </source>
</evidence>
<dbReference type="RefSeq" id="WP_200760655.1">
    <property type="nucleotide sequence ID" value="NZ_AP023366.1"/>
</dbReference>
<gene>
    <name evidence="2" type="ORF">skT53_16610</name>
</gene>
<dbReference type="EMBL" id="AP023366">
    <property type="protein sequence ID" value="BCJ86676.1"/>
    <property type="molecule type" value="Genomic_DNA"/>
</dbReference>
<dbReference type="KEGG" id="eff:skT53_16610"/>
<sequence>MAVTYEHARQFIGQPVIAHCQSGRYYGIVHRVTRDGIWLQPLPQRGVPVNGSAAEQNAVTADQPDKTDFEQVYYPYYGYGYYRPFAPLFFLPFFTLLALAPFFLW</sequence>
<evidence type="ECO:0000313" key="2">
    <source>
        <dbReference type="EMBL" id="BCJ86676.1"/>
    </source>
</evidence>
<dbReference type="AlphaFoldDB" id="A0A7I8DCX1"/>
<keyword evidence="1" id="KW-0472">Membrane</keyword>
<name>A0A7I8DCX1_9BACL</name>
<protein>
    <submittedName>
        <fullName evidence="2">Uncharacterized protein</fullName>
    </submittedName>
</protein>
<keyword evidence="3" id="KW-1185">Reference proteome</keyword>
<dbReference type="Proteomes" id="UP000593802">
    <property type="component" value="Chromosome"/>
</dbReference>
<accession>A0A7I8DCX1</accession>
<proteinExistence type="predicted"/>
<organism evidence="2 3">
    <name type="scientific">Effusibacillus dendaii</name>
    <dbReference type="NCBI Taxonomy" id="2743772"/>
    <lineage>
        <taxon>Bacteria</taxon>
        <taxon>Bacillati</taxon>
        <taxon>Bacillota</taxon>
        <taxon>Bacilli</taxon>
        <taxon>Bacillales</taxon>
        <taxon>Alicyclobacillaceae</taxon>
        <taxon>Effusibacillus</taxon>
    </lineage>
</organism>
<keyword evidence="1" id="KW-0812">Transmembrane</keyword>
<reference evidence="2 3" key="1">
    <citation type="submission" date="2020-08" db="EMBL/GenBank/DDBJ databases">
        <title>Complete Genome Sequence of Effusibacillus dendaii Strain skT53, Isolated from Farmland soil.</title>
        <authorList>
            <person name="Konishi T."/>
            <person name="Kawasaki H."/>
        </authorList>
    </citation>
    <scope>NUCLEOTIDE SEQUENCE [LARGE SCALE GENOMIC DNA]</scope>
    <source>
        <strain evidence="3">skT53</strain>
    </source>
</reference>
<evidence type="ECO:0000256" key="1">
    <source>
        <dbReference type="SAM" id="Phobius"/>
    </source>
</evidence>
<feature type="transmembrane region" description="Helical" evidence="1">
    <location>
        <begin position="85"/>
        <end position="104"/>
    </location>
</feature>
<keyword evidence="1" id="KW-1133">Transmembrane helix</keyword>